<evidence type="ECO:0000313" key="6">
    <source>
        <dbReference type="Proteomes" id="UP000290289"/>
    </source>
</evidence>
<sequence length="80" mass="9214">MCYVIAATPKQIRELMKVDGLTNDEGKSHLQVCICGYPSVLDHNLVDVNKILHVHDKNWKPFCMLLVMNFLHIRVIILVK</sequence>
<dbReference type="NCBIfam" id="TIGR01557">
    <property type="entry name" value="myb_SHAQKYF"/>
    <property type="match status" value="1"/>
</dbReference>
<gene>
    <name evidence="5" type="ORF">DVH24_032010</name>
</gene>
<accession>A0A498J775</accession>
<dbReference type="PANTHER" id="PTHR31003:SF16">
    <property type="entry name" value="TRANSCRIPTION FACTOR HHO2"/>
    <property type="match status" value="1"/>
</dbReference>
<evidence type="ECO:0000256" key="2">
    <source>
        <dbReference type="ARBA" id="ARBA00023015"/>
    </source>
</evidence>
<evidence type="ECO:0000313" key="5">
    <source>
        <dbReference type="EMBL" id="RXH89653.1"/>
    </source>
</evidence>
<dbReference type="GO" id="GO:0005634">
    <property type="term" value="C:nucleus"/>
    <property type="evidence" value="ECO:0007669"/>
    <property type="project" value="UniProtKB-SubCell"/>
</dbReference>
<protein>
    <submittedName>
        <fullName evidence="5">Uncharacterized protein</fullName>
    </submittedName>
</protein>
<evidence type="ECO:0000256" key="4">
    <source>
        <dbReference type="ARBA" id="ARBA00023242"/>
    </source>
</evidence>
<keyword evidence="2" id="KW-0805">Transcription regulation</keyword>
<evidence type="ECO:0000256" key="3">
    <source>
        <dbReference type="ARBA" id="ARBA00023163"/>
    </source>
</evidence>
<comment type="subcellular location">
    <subcellularLocation>
        <location evidence="1">Nucleus</location>
    </subcellularLocation>
</comment>
<name>A0A498J775_MALDO</name>
<dbReference type="GO" id="GO:0003700">
    <property type="term" value="F:DNA-binding transcription factor activity"/>
    <property type="evidence" value="ECO:0007669"/>
    <property type="project" value="InterPro"/>
</dbReference>
<keyword evidence="3" id="KW-0804">Transcription</keyword>
<dbReference type="Proteomes" id="UP000290289">
    <property type="component" value="Chromosome 9"/>
</dbReference>
<dbReference type="GO" id="GO:0003677">
    <property type="term" value="F:DNA binding"/>
    <property type="evidence" value="ECO:0007669"/>
    <property type="project" value="UniProtKB-KW"/>
</dbReference>
<proteinExistence type="predicted"/>
<reference evidence="5 6" key="1">
    <citation type="submission" date="2018-10" db="EMBL/GenBank/DDBJ databases">
        <title>A high-quality apple genome assembly.</title>
        <authorList>
            <person name="Hu J."/>
        </authorList>
    </citation>
    <scope>NUCLEOTIDE SEQUENCE [LARGE SCALE GENOMIC DNA]</scope>
    <source>
        <strain evidence="6">cv. HFTH1</strain>
        <tissue evidence="5">Young leaf</tissue>
    </source>
</reference>
<organism evidence="5 6">
    <name type="scientific">Malus domestica</name>
    <name type="common">Apple</name>
    <name type="synonym">Pyrus malus</name>
    <dbReference type="NCBI Taxonomy" id="3750"/>
    <lineage>
        <taxon>Eukaryota</taxon>
        <taxon>Viridiplantae</taxon>
        <taxon>Streptophyta</taxon>
        <taxon>Embryophyta</taxon>
        <taxon>Tracheophyta</taxon>
        <taxon>Spermatophyta</taxon>
        <taxon>Magnoliopsida</taxon>
        <taxon>eudicotyledons</taxon>
        <taxon>Gunneridae</taxon>
        <taxon>Pentapetalae</taxon>
        <taxon>rosids</taxon>
        <taxon>fabids</taxon>
        <taxon>Rosales</taxon>
        <taxon>Rosaceae</taxon>
        <taxon>Amygdaloideae</taxon>
        <taxon>Maleae</taxon>
        <taxon>Malus</taxon>
    </lineage>
</organism>
<keyword evidence="6" id="KW-1185">Reference proteome</keyword>
<evidence type="ECO:0000256" key="1">
    <source>
        <dbReference type="ARBA" id="ARBA00004123"/>
    </source>
</evidence>
<dbReference type="Gene3D" id="1.10.10.60">
    <property type="entry name" value="Homeodomain-like"/>
    <property type="match status" value="1"/>
</dbReference>
<dbReference type="AlphaFoldDB" id="A0A498J775"/>
<dbReference type="PANTHER" id="PTHR31003">
    <property type="entry name" value="MYB FAMILY TRANSCRIPTION FACTOR"/>
    <property type="match status" value="1"/>
</dbReference>
<dbReference type="InterPro" id="IPR044787">
    <property type="entry name" value="HHO5-like"/>
</dbReference>
<comment type="caution">
    <text evidence="5">The sequence shown here is derived from an EMBL/GenBank/DDBJ whole genome shotgun (WGS) entry which is preliminary data.</text>
</comment>
<keyword evidence="4" id="KW-0539">Nucleus</keyword>
<dbReference type="InterPro" id="IPR006447">
    <property type="entry name" value="Myb_dom_plants"/>
</dbReference>
<dbReference type="EMBL" id="RDQH01000335">
    <property type="protein sequence ID" value="RXH89653.1"/>
    <property type="molecule type" value="Genomic_DNA"/>
</dbReference>